<proteinExistence type="predicted"/>
<feature type="transmembrane region" description="Helical" evidence="1">
    <location>
        <begin position="30"/>
        <end position="54"/>
    </location>
</feature>
<feature type="transmembrane region" description="Helical" evidence="1">
    <location>
        <begin position="66"/>
        <end position="83"/>
    </location>
</feature>
<protein>
    <submittedName>
        <fullName evidence="2">Uncharacterized protein</fullName>
    </submittedName>
</protein>
<keyword evidence="1" id="KW-1133">Transmembrane helix</keyword>
<keyword evidence="1" id="KW-0812">Transmembrane</keyword>
<reference evidence="2" key="1">
    <citation type="submission" date="2021-01" db="EMBL/GenBank/DDBJ databases">
        <authorList>
            <person name="Corre E."/>
            <person name="Pelletier E."/>
            <person name="Niang G."/>
            <person name="Scheremetjew M."/>
            <person name="Finn R."/>
            <person name="Kale V."/>
            <person name="Holt S."/>
            <person name="Cochrane G."/>
            <person name="Meng A."/>
            <person name="Brown T."/>
            <person name="Cohen L."/>
        </authorList>
    </citation>
    <scope>NUCLEOTIDE SEQUENCE</scope>
    <source>
        <strain evidence="2">CCMP1510</strain>
    </source>
</reference>
<evidence type="ECO:0000313" key="2">
    <source>
        <dbReference type="EMBL" id="CAE0365624.1"/>
    </source>
</evidence>
<keyword evidence="1" id="KW-0472">Membrane</keyword>
<accession>A0A7S3NK66</accession>
<evidence type="ECO:0000256" key="1">
    <source>
        <dbReference type="SAM" id="Phobius"/>
    </source>
</evidence>
<sequence length="268" mass="29626">MANAIVDRNKRTVDRTIKPKADPRNRPRSVIVWLALAMSMLLLLIMLELAMWMHGVSRAKMWSRRVAGGTAIFVCILLLIVLWNDKVKTRRWLEENIFVDEAKRQSYKCIRPQGPPGQFVVFPVRVLRRGVPTRFIDITEDALLVELNTNYGAHVDSKKALRSALEATLLPKIAGIDIIIFQGKDAGPTSLAAGVALRNAYGASDPLLATKVAAAILDPSLEISSLSPASSFPNSPFNRLSSIHHSIANALLADHTYTLSCCGYTMFF</sequence>
<name>A0A7S3NK66_9STRA</name>
<dbReference type="EMBL" id="HBIJ01009055">
    <property type="protein sequence ID" value="CAE0365624.1"/>
    <property type="molecule type" value="Transcribed_RNA"/>
</dbReference>
<organism evidence="2">
    <name type="scientific">Aureoumbra lagunensis</name>
    <dbReference type="NCBI Taxonomy" id="44058"/>
    <lineage>
        <taxon>Eukaryota</taxon>
        <taxon>Sar</taxon>
        <taxon>Stramenopiles</taxon>
        <taxon>Ochrophyta</taxon>
        <taxon>Pelagophyceae</taxon>
        <taxon>Pelagomonadales</taxon>
        <taxon>Aureoumbra</taxon>
    </lineage>
</organism>
<dbReference type="AlphaFoldDB" id="A0A7S3NK66"/>
<gene>
    <name evidence="2" type="ORF">ALAG00032_LOCUS6368</name>
</gene>